<keyword evidence="2" id="KW-0812">Transmembrane</keyword>
<feature type="compositionally biased region" description="Gly residues" evidence="1">
    <location>
        <begin position="54"/>
        <end position="71"/>
    </location>
</feature>
<accession>A0A401R6P5</accession>
<gene>
    <name evidence="3" type="ORF">SALB_06077</name>
</gene>
<evidence type="ECO:0000256" key="1">
    <source>
        <dbReference type="SAM" id="MobiDB-lite"/>
    </source>
</evidence>
<comment type="caution">
    <text evidence="3">The sequence shown here is derived from an EMBL/GenBank/DDBJ whole genome shotgun (WGS) entry which is preliminary data.</text>
</comment>
<dbReference type="EMBL" id="BHXC01000007">
    <property type="protein sequence ID" value="GCB93296.1"/>
    <property type="molecule type" value="Genomic_DNA"/>
</dbReference>
<sequence length="113" mass="11435">MRPAIHVYAALAAALCVGGFLVGGGLLVTALVLAGLAVLTWRVAAASRPRPGWGAAGAGRPGGRPGGGPGGSATRIRPASAVRIRDERDAHVVHDEGREGEGVEDLMEAEPPR</sequence>
<keyword evidence="2" id="KW-0472">Membrane</keyword>
<evidence type="ECO:0000313" key="3">
    <source>
        <dbReference type="EMBL" id="GCB93296.1"/>
    </source>
</evidence>
<dbReference type="AlphaFoldDB" id="A0A401R6P5"/>
<keyword evidence="2" id="KW-1133">Transmembrane helix</keyword>
<feature type="compositionally biased region" description="Acidic residues" evidence="1">
    <location>
        <begin position="102"/>
        <end position="113"/>
    </location>
</feature>
<name>A0A401R6P5_STRNR</name>
<proteinExistence type="predicted"/>
<organism evidence="3 4">
    <name type="scientific">Streptomyces noursei</name>
    <name type="common">Streptomyces albulus</name>
    <dbReference type="NCBI Taxonomy" id="1971"/>
    <lineage>
        <taxon>Bacteria</taxon>
        <taxon>Bacillati</taxon>
        <taxon>Actinomycetota</taxon>
        <taxon>Actinomycetes</taxon>
        <taxon>Kitasatosporales</taxon>
        <taxon>Streptomycetaceae</taxon>
        <taxon>Streptomyces</taxon>
    </lineage>
</organism>
<feature type="transmembrane region" description="Helical" evidence="2">
    <location>
        <begin position="6"/>
        <end position="39"/>
    </location>
</feature>
<feature type="compositionally biased region" description="Basic and acidic residues" evidence="1">
    <location>
        <begin position="83"/>
        <end position="101"/>
    </location>
</feature>
<dbReference type="Proteomes" id="UP000288351">
    <property type="component" value="Unassembled WGS sequence"/>
</dbReference>
<protein>
    <submittedName>
        <fullName evidence="3">Uncharacterized protein</fullName>
    </submittedName>
</protein>
<feature type="region of interest" description="Disordered" evidence="1">
    <location>
        <begin position="48"/>
        <end position="113"/>
    </location>
</feature>
<evidence type="ECO:0000313" key="4">
    <source>
        <dbReference type="Proteomes" id="UP000288351"/>
    </source>
</evidence>
<evidence type="ECO:0000256" key="2">
    <source>
        <dbReference type="SAM" id="Phobius"/>
    </source>
</evidence>
<reference evidence="3 4" key="1">
    <citation type="journal article" date="2019" name="Microbiol. Resour. Announc.">
        <title>Draft Genome Sequence of the Most Traditional epsilon-Poly-l-Lysine Producer, Streptomyces albulus NBRC14147.</title>
        <authorList>
            <person name="Yamanaka K."/>
            <person name="Hamano Y."/>
        </authorList>
    </citation>
    <scope>NUCLEOTIDE SEQUENCE [LARGE SCALE GENOMIC DNA]</scope>
    <source>
        <strain evidence="3 4">NBRC 14147</strain>
    </source>
</reference>